<keyword evidence="2 4" id="KW-0238">DNA-binding</keyword>
<dbReference type="InterPro" id="IPR009057">
    <property type="entry name" value="Homeodomain-like_sf"/>
</dbReference>
<evidence type="ECO:0000313" key="7">
    <source>
        <dbReference type="Proteomes" id="UP000307874"/>
    </source>
</evidence>
<accession>A0A5C4JQV9</accession>
<reference evidence="6 7" key="1">
    <citation type="submission" date="2019-06" db="EMBL/GenBank/DDBJ databases">
        <title>Martelella lutilitoris sp. nov., isolated from a tidal mudflat.</title>
        <authorList>
            <person name="Kim Y.-J."/>
        </authorList>
    </citation>
    <scope>NUCLEOTIDE SEQUENCE [LARGE SCALE GENOMIC DNA]</scope>
    <source>
        <strain evidence="6 7">GH2-6</strain>
    </source>
</reference>
<feature type="domain" description="HTH tetR-type" evidence="5">
    <location>
        <begin position="4"/>
        <end position="64"/>
    </location>
</feature>
<dbReference type="SUPFAM" id="SSF48498">
    <property type="entry name" value="Tetracyclin repressor-like, C-terminal domain"/>
    <property type="match status" value="1"/>
</dbReference>
<protein>
    <submittedName>
        <fullName evidence="6">TetR/AcrR family transcriptional regulator</fullName>
    </submittedName>
</protein>
<dbReference type="RefSeq" id="WP_138748893.1">
    <property type="nucleotide sequence ID" value="NZ_VCLB01000006.1"/>
</dbReference>
<dbReference type="Pfam" id="PF00440">
    <property type="entry name" value="TetR_N"/>
    <property type="match status" value="1"/>
</dbReference>
<dbReference type="OrthoDB" id="9809772at2"/>
<keyword evidence="1" id="KW-0805">Transcription regulation</keyword>
<dbReference type="InterPro" id="IPR001647">
    <property type="entry name" value="HTH_TetR"/>
</dbReference>
<name>A0A5C4JQV9_9HYPH</name>
<dbReference type="PROSITE" id="PS50977">
    <property type="entry name" value="HTH_TETR_2"/>
    <property type="match status" value="1"/>
</dbReference>
<feature type="DNA-binding region" description="H-T-H motif" evidence="4">
    <location>
        <begin position="27"/>
        <end position="46"/>
    </location>
</feature>
<dbReference type="GO" id="GO:0003700">
    <property type="term" value="F:DNA-binding transcription factor activity"/>
    <property type="evidence" value="ECO:0007669"/>
    <property type="project" value="TreeGrafter"/>
</dbReference>
<comment type="caution">
    <text evidence="6">The sequence shown here is derived from an EMBL/GenBank/DDBJ whole genome shotgun (WGS) entry which is preliminary data.</text>
</comment>
<dbReference type="InterPro" id="IPR036271">
    <property type="entry name" value="Tet_transcr_reg_TetR-rel_C_sf"/>
</dbReference>
<evidence type="ECO:0000313" key="6">
    <source>
        <dbReference type="EMBL" id="TNB47733.1"/>
    </source>
</evidence>
<dbReference type="InterPro" id="IPR050109">
    <property type="entry name" value="HTH-type_TetR-like_transc_reg"/>
</dbReference>
<organism evidence="6 7">
    <name type="scientific">Martelella lutilitoris</name>
    <dbReference type="NCBI Taxonomy" id="2583532"/>
    <lineage>
        <taxon>Bacteria</taxon>
        <taxon>Pseudomonadati</taxon>
        <taxon>Pseudomonadota</taxon>
        <taxon>Alphaproteobacteria</taxon>
        <taxon>Hyphomicrobiales</taxon>
        <taxon>Aurantimonadaceae</taxon>
        <taxon>Martelella</taxon>
    </lineage>
</organism>
<dbReference type="GO" id="GO:0000976">
    <property type="term" value="F:transcription cis-regulatory region binding"/>
    <property type="evidence" value="ECO:0007669"/>
    <property type="project" value="TreeGrafter"/>
</dbReference>
<evidence type="ECO:0000256" key="2">
    <source>
        <dbReference type="ARBA" id="ARBA00023125"/>
    </source>
</evidence>
<sequence length="188" mass="21409">MPVQQRRIQILETATVLIAERGFWGVTLRDVAIMCGITEAGVLHHFSSKAKLLIAVLEYRDEADFVALARLLGIERGDIERTPLPVSLRELCTALITRNAGQPEIVRLYSVLNAEALEPSHPAHAYFQDRETMALSLFRRAMPENDEAIHMSRQILAAMDGLQLRWLRTPDDVDLVPEWENFFERAFL</sequence>
<evidence type="ECO:0000256" key="4">
    <source>
        <dbReference type="PROSITE-ProRule" id="PRU00335"/>
    </source>
</evidence>
<dbReference type="EMBL" id="VCLB01000006">
    <property type="protein sequence ID" value="TNB47733.1"/>
    <property type="molecule type" value="Genomic_DNA"/>
</dbReference>
<evidence type="ECO:0000256" key="3">
    <source>
        <dbReference type="ARBA" id="ARBA00023163"/>
    </source>
</evidence>
<keyword evidence="3" id="KW-0804">Transcription</keyword>
<dbReference type="AlphaFoldDB" id="A0A5C4JQV9"/>
<gene>
    <name evidence="6" type="ORF">FF124_12905</name>
</gene>
<evidence type="ECO:0000256" key="1">
    <source>
        <dbReference type="ARBA" id="ARBA00023015"/>
    </source>
</evidence>
<keyword evidence="7" id="KW-1185">Reference proteome</keyword>
<dbReference type="Proteomes" id="UP000307874">
    <property type="component" value="Unassembled WGS sequence"/>
</dbReference>
<dbReference type="PRINTS" id="PR00455">
    <property type="entry name" value="HTHTETR"/>
</dbReference>
<dbReference type="PANTHER" id="PTHR30055:SF240">
    <property type="entry name" value="HTH-TYPE TRANSCRIPTIONAL REGULATOR ACRR"/>
    <property type="match status" value="1"/>
</dbReference>
<dbReference type="PANTHER" id="PTHR30055">
    <property type="entry name" value="HTH-TYPE TRANSCRIPTIONAL REGULATOR RUTR"/>
    <property type="match status" value="1"/>
</dbReference>
<evidence type="ECO:0000259" key="5">
    <source>
        <dbReference type="PROSITE" id="PS50977"/>
    </source>
</evidence>
<proteinExistence type="predicted"/>
<dbReference type="Gene3D" id="1.10.357.10">
    <property type="entry name" value="Tetracycline Repressor, domain 2"/>
    <property type="match status" value="1"/>
</dbReference>
<dbReference type="SUPFAM" id="SSF46689">
    <property type="entry name" value="Homeodomain-like"/>
    <property type="match status" value="1"/>
</dbReference>